<reference evidence="1 2" key="1">
    <citation type="journal article" date="2021" name="BMC Genomics">
        <title>Datura genome reveals duplications of psychoactive alkaloid biosynthetic genes and high mutation rate following tissue culture.</title>
        <authorList>
            <person name="Rajewski A."/>
            <person name="Carter-House D."/>
            <person name="Stajich J."/>
            <person name="Litt A."/>
        </authorList>
    </citation>
    <scope>NUCLEOTIDE SEQUENCE [LARGE SCALE GENOMIC DNA]</scope>
    <source>
        <strain evidence="1">AR-01</strain>
    </source>
</reference>
<dbReference type="EMBL" id="JACEIK010004101">
    <property type="protein sequence ID" value="MCD9644199.1"/>
    <property type="molecule type" value="Genomic_DNA"/>
</dbReference>
<gene>
    <name evidence="1" type="ORF">HAX54_032347</name>
</gene>
<name>A0ABS8VDQ2_DATST</name>
<sequence length="178" mass="19249">MAFHGSVQWWFATRETRHRAARRSGSGGKSPAARGARGWPIRGVCSGPVRSSSILFVWHSRDGNGELAQRPRSDLAAGFLSLSFGRRDAGEMRSSATRQRVSFGMAQQLLDWTAAQRCSVAARPAFRYDSVSRRTAEFLGEEVVAHVCDHCCSGKSSPNIFQGGSLDNVPPGVGVISP</sequence>
<proteinExistence type="predicted"/>
<keyword evidence="2" id="KW-1185">Reference proteome</keyword>
<organism evidence="1 2">
    <name type="scientific">Datura stramonium</name>
    <name type="common">Jimsonweed</name>
    <name type="synonym">Common thornapple</name>
    <dbReference type="NCBI Taxonomy" id="4076"/>
    <lineage>
        <taxon>Eukaryota</taxon>
        <taxon>Viridiplantae</taxon>
        <taxon>Streptophyta</taxon>
        <taxon>Embryophyta</taxon>
        <taxon>Tracheophyta</taxon>
        <taxon>Spermatophyta</taxon>
        <taxon>Magnoliopsida</taxon>
        <taxon>eudicotyledons</taxon>
        <taxon>Gunneridae</taxon>
        <taxon>Pentapetalae</taxon>
        <taxon>asterids</taxon>
        <taxon>lamiids</taxon>
        <taxon>Solanales</taxon>
        <taxon>Solanaceae</taxon>
        <taxon>Solanoideae</taxon>
        <taxon>Datureae</taxon>
        <taxon>Datura</taxon>
    </lineage>
</organism>
<comment type="caution">
    <text evidence="1">The sequence shown here is derived from an EMBL/GenBank/DDBJ whole genome shotgun (WGS) entry which is preliminary data.</text>
</comment>
<evidence type="ECO:0000313" key="2">
    <source>
        <dbReference type="Proteomes" id="UP000823775"/>
    </source>
</evidence>
<evidence type="ECO:0000313" key="1">
    <source>
        <dbReference type="EMBL" id="MCD9644199.1"/>
    </source>
</evidence>
<accession>A0ABS8VDQ2</accession>
<protein>
    <submittedName>
        <fullName evidence="1">Uncharacterized protein</fullName>
    </submittedName>
</protein>
<dbReference type="Proteomes" id="UP000823775">
    <property type="component" value="Unassembled WGS sequence"/>
</dbReference>